<dbReference type="Proteomes" id="UP000215377">
    <property type="component" value="Unassembled WGS sequence"/>
</dbReference>
<protein>
    <submittedName>
        <fullName evidence="1">Uncharacterized protein</fullName>
    </submittedName>
</protein>
<proteinExistence type="predicted"/>
<dbReference type="OrthoDB" id="9941843at2"/>
<gene>
    <name evidence="1" type="ORF">ATO3_19765</name>
</gene>
<dbReference type="RefSeq" id="WP_088651642.1">
    <property type="nucleotide sequence ID" value="NZ_AQQR01000011.1"/>
</dbReference>
<reference evidence="1 2" key="1">
    <citation type="submission" date="2013-04" db="EMBL/GenBank/DDBJ databases">
        <title>Oceanicola sp. 22II1-22F33 Genome Sequencing.</title>
        <authorList>
            <person name="Lai Q."/>
            <person name="Li G."/>
            <person name="Shao Z."/>
        </authorList>
    </citation>
    <scope>NUCLEOTIDE SEQUENCE [LARGE SCALE GENOMIC DNA]</scope>
    <source>
        <strain evidence="1 2">22II1-22F33</strain>
    </source>
</reference>
<dbReference type="AlphaFoldDB" id="A0A225NE12"/>
<evidence type="ECO:0000313" key="2">
    <source>
        <dbReference type="Proteomes" id="UP000215377"/>
    </source>
</evidence>
<comment type="caution">
    <text evidence="1">The sequence shown here is derived from an EMBL/GenBank/DDBJ whole genome shotgun (WGS) entry which is preliminary data.</text>
</comment>
<evidence type="ECO:0000313" key="1">
    <source>
        <dbReference type="EMBL" id="OWU70507.1"/>
    </source>
</evidence>
<dbReference type="EMBL" id="AQQR01000011">
    <property type="protein sequence ID" value="OWU70507.1"/>
    <property type="molecule type" value="Genomic_DNA"/>
</dbReference>
<keyword evidence="2" id="KW-1185">Reference proteome</keyword>
<sequence length="143" mass="15134">MSMNRAQRKAMQRRTGIGPAKLARHCYDIRGDALVRVSDPAAVAVLTRAFTLLLCSGGLPVAIEVTPDEARAFPRFRDNPAGLGVTWLAVGFDSEGRASYALQTANCEDGALASEAARVLACAKLAEVCATPGFPICKTRGRA</sequence>
<organism evidence="1 2">
    <name type="scientific">Marinibacterium profundimaris</name>
    <dbReference type="NCBI Taxonomy" id="1679460"/>
    <lineage>
        <taxon>Bacteria</taxon>
        <taxon>Pseudomonadati</taxon>
        <taxon>Pseudomonadota</taxon>
        <taxon>Alphaproteobacteria</taxon>
        <taxon>Rhodobacterales</taxon>
        <taxon>Paracoccaceae</taxon>
        <taxon>Marinibacterium</taxon>
    </lineage>
</organism>
<accession>A0A225NE12</accession>
<name>A0A225NE12_9RHOB</name>